<dbReference type="InterPro" id="IPR027417">
    <property type="entry name" value="P-loop_NTPase"/>
</dbReference>
<evidence type="ECO:0000313" key="2">
    <source>
        <dbReference type="EMBL" id="MDL2410984.1"/>
    </source>
</evidence>
<dbReference type="Gene3D" id="2.30.30.940">
    <property type="match status" value="1"/>
</dbReference>
<dbReference type="Pfam" id="PF13538">
    <property type="entry name" value="UvrD_C_2"/>
    <property type="match status" value="1"/>
</dbReference>
<keyword evidence="3" id="KW-1185">Reference proteome</keyword>
<keyword evidence="2" id="KW-0067">ATP-binding</keyword>
<evidence type="ECO:0000259" key="1">
    <source>
        <dbReference type="Pfam" id="PF13538"/>
    </source>
</evidence>
<dbReference type="Gene3D" id="3.40.50.300">
    <property type="entry name" value="P-loop containing nucleotide triphosphate hydrolases"/>
    <property type="match status" value="1"/>
</dbReference>
<accession>A0ABT7KQT5</accession>
<dbReference type="GO" id="GO:0005524">
    <property type="term" value="F:ATP binding"/>
    <property type="evidence" value="ECO:0007669"/>
    <property type="project" value="UniProtKB-KW"/>
</dbReference>
<dbReference type="InterPro" id="IPR027785">
    <property type="entry name" value="UvrD-like_helicase_C"/>
</dbReference>
<keyword evidence="2" id="KW-0547">Nucleotide-binding</keyword>
<dbReference type="RefSeq" id="WP_285885029.1">
    <property type="nucleotide sequence ID" value="NZ_JARFYN010000211.1"/>
</dbReference>
<feature type="non-terminal residue" evidence="2">
    <location>
        <position position="1"/>
    </location>
</feature>
<proteinExistence type="predicted"/>
<feature type="non-terminal residue" evidence="2">
    <location>
        <position position="153"/>
    </location>
</feature>
<protein>
    <submittedName>
        <fullName evidence="2">ATP-binding domain-containing protein</fullName>
    </submittedName>
</protein>
<dbReference type="CDD" id="cd18809">
    <property type="entry name" value="SF1_C_RecD"/>
    <property type="match status" value="1"/>
</dbReference>
<dbReference type="SUPFAM" id="SSF52540">
    <property type="entry name" value="P-loop containing nucleoside triphosphate hydrolases"/>
    <property type="match status" value="1"/>
</dbReference>
<gene>
    <name evidence="2" type="ORF">PY650_36805</name>
</gene>
<sequence length="153" mass="16769">EEQAALGREVVYQTNDGKRSFAPGDRIVLLENNRDLDVRNGMLGTVVAVEPDAIQIRLDGDGKEGVRSVLLPVNSYQAFDHGYATTIHKSQGSTVDRAFVMASATMDRHLTYVAMTRHHDGAKLYVGRDELKDVKALSASMGRSGAKETTLDY</sequence>
<dbReference type="Proteomes" id="UP001172630">
    <property type="component" value="Unassembled WGS sequence"/>
</dbReference>
<name>A0ABT7KQT5_9HYPH</name>
<evidence type="ECO:0000313" key="3">
    <source>
        <dbReference type="Proteomes" id="UP001172630"/>
    </source>
</evidence>
<reference evidence="2" key="1">
    <citation type="submission" date="2023-06" db="EMBL/GenBank/DDBJ databases">
        <title>Phylogenetic Diversity of Rhizobium strains.</title>
        <authorList>
            <person name="Moura F.T."/>
            <person name="Helene L.C.F."/>
            <person name="Hungria M."/>
        </authorList>
    </citation>
    <scope>NUCLEOTIDE SEQUENCE</scope>
    <source>
        <strain evidence="2">CCGE524</strain>
    </source>
</reference>
<organism evidence="2 3">
    <name type="scientific">Rhizobium calliandrae</name>
    <dbReference type="NCBI Taxonomy" id="1312182"/>
    <lineage>
        <taxon>Bacteria</taxon>
        <taxon>Pseudomonadati</taxon>
        <taxon>Pseudomonadota</taxon>
        <taxon>Alphaproteobacteria</taxon>
        <taxon>Hyphomicrobiales</taxon>
        <taxon>Rhizobiaceae</taxon>
        <taxon>Rhizobium/Agrobacterium group</taxon>
        <taxon>Rhizobium</taxon>
    </lineage>
</organism>
<dbReference type="EMBL" id="JARFYN010000211">
    <property type="protein sequence ID" value="MDL2410984.1"/>
    <property type="molecule type" value="Genomic_DNA"/>
</dbReference>
<feature type="domain" description="UvrD-like helicase C-terminal" evidence="1">
    <location>
        <begin position="81"/>
        <end position="117"/>
    </location>
</feature>
<comment type="caution">
    <text evidence="2">The sequence shown here is derived from an EMBL/GenBank/DDBJ whole genome shotgun (WGS) entry which is preliminary data.</text>
</comment>